<evidence type="ECO:0000313" key="6">
    <source>
        <dbReference type="EMBL" id="MBK0393235.1"/>
    </source>
</evidence>
<dbReference type="Proteomes" id="UP000617041">
    <property type="component" value="Unassembled WGS sequence"/>
</dbReference>
<sequence>MMQPKLHRAARLSALVLCAAALGGCSYMPQLSWPSWLGGSGDKAKPAELPPNPATFGVRQAWMARVGTVDFPLSVATSGTNVVVASSDGTVAMLDGATGREAWRAAVGQGLSAGVGTDGTLVSVVTDDNQLTTLSNGKVLWRERLPAQAYTAPLVAGARVFVLAADRSVSAYDGQSGRRLWTQSRQGEPLVLRQGGVLLPFGDTLLAGLGGRLVAMNPGGGAARWEVPIATPRGTNDVERLVDLVGPVSRVGSSICARAFQAAVGCADAARGTFVWSKPANGGTGVSGDESILVGTESDGRVIAWKRENGERQWNNELFLHRRPSAPLVVGKSVAFGDFEGWLHVLSREDGKVANRIATDGSQIVAAPVMVGQTMVVVTRNGSVFGFVPQ</sequence>
<dbReference type="InterPro" id="IPR018391">
    <property type="entry name" value="PQQ_b-propeller_rpt"/>
</dbReference>
<dbReference type="GO" id="GO:0051205">
    <property type="term" value="P:protein insertion into membrane"/>
    <property type="evidence" value="ECO:0007669"/>
    <property type="project" value="UniProtKB-UniRule"/>
</dbReference>
<comment type="subunit">
    <text evidence="4">Part of the Bam complex.</text>
</comment>
<dbReference type="PANTHER" id="PTHR34512:SF30">
    <property type="entry name" value="OUTER MEMBRANE PROTEIN ASSEMBLY FACTOR BAMB"/>
    <property type="match status" value="1"/>
</dbReference>
<comment type="caution">
    <text evidence="6">The sequence shown here is derived from an EMBL/GenBank/DDBJ whole genome shotgun (WGS) entry which is preliminary data.</text>
</comment>
<evidence type="ECO:0000256" key="2">
    <source>
        <dbReference type="ARBA" id="ARBA00023136"/>
    </source>
</evidence>
<dbReference type="AlphaFoldDB" id="A0A934URI7"/>
<keyword evidence="4" id="KW-0564">Palmitate</keyword>
<comment type="similarity">
    <text evidence="4">Belongs to the BamB family.</text>
</comment>
<proteinExistence type="inferred from homology"/>
<dbReference type="GO" id="GO:0043165">
    <property type="term" value="P:Gram-negative-bacterium-type cell outer membrane assembly"/>
    <property type="evidence" value="ECO:0007669"/>
    <property type="project" value="UniProtKB-UniRule"/>
</dbReference>
<accession>A0A934URI7</accession>
<evidence type="ECO:0000259" key="5">
    <source>
        <dbReference type="Pfam" id="PF13360"/>
    </source>
</evidence>
<name>A0A934URI7_9BURK</name>
<keyword evidence="4" id="KW-0449">Lipoprotein</keyword>
<dbReference type="InterPro" id="IPR015943">
    <property type="entry name" value="WD40/YVTN_repeat-like_dom_sf"/>
</dbReference>
<reference evidence="6" key="1">
    <citation type="submission" date="2020-12" db="EMBL/GenBank/DDBJ databases">
        <title>Ramlibacter sp. nov., isolated from a freshwater alga, Cryptomonas.</title>
        <authorList>
            <person name="Kim H.M."/>
            <person name="Jeon C.O."/>
        </authorList>
    </citation>
    <scope>NUCLEOTIDE SEQUENCE</scope>
    <source>
        <strain evidence="6">CrO1</strain>
    </source>
</reference>
<comment type="subcellular location">
    <subcellularLocation>
        <location evidence="4">Cell outer membrane</location>
        <topology evidence="4">Lipid-anchor</topology>
    </subcellularLocation>
</comment>
<dbReference type="NCBIfam" id="TIGR03300">
    <property type="entry name" value="assembly_YfgL"/>
    <property type="match status" value="1"/>
</dbReference>
<dbReference type="EMBL" id="JAEDAO010000001">
    <property type="protein sequence ID" value="MBK0393235.1"/>
    <property type="molecule type" value="Genomic_DNA"/>
</dbReference>
<dbReference type="Pfam" id="PF13360">
    <property type="entry name" value="PQQ_2"/>
    <property type="match status" value="1"/>
</dbReference>
<protein>
    <recommendedName>
        <fullName evidence="4">Outer membrane protein assembly factor BamB</fullName>
    </recommendedName>
</protein>
<keyword evidence="7" id="KW-1185">Reference proteome</keyword>
<dbReference type="HAMAP" id="MF_00923">
    <property type="entry name" value="OM_assembly_BamB"/>
    <property type="match status" value="1"/>
</dbReference>
<organism evidence="6 7">
    <name type="scientific">Ramlibacter algicola</name>
    <dbReference type="NCBI Taxonomy" id="2795217"/>
    <lineage>
        <taxon>Bacteria</taxon>
        <taxon>Pseudomonadati</taxon>
        <taxon>Pseudomonadota</taxon>
        <taxon>Betaproteobacteria</taxon>
        <taxon>Burkholderiales</taxon>
        <taxon>Comamonadaceae</taxon>
        <taxon>Ramlibacter</taxon>
    </lineage>
</organism>
<keyword evidence="2 4" id="KW-0472">Membrane</keyword>
<keyword evidence="3 4" id="KW-0998">Cell outer membrane</keyword>
<keyword evidence="1 4" id="KW-0732">Signal</keyword>
<comment type="function">
    <text evidence="4">Part of the outer membrane protein assembly complex, which is involved in assembly and insertion of beta-barrel proteins into the outer membrane.</text>
</comment>
<dbReference type="SMART" id="SM00564">
    <property type="entry name" value="PQQ"/>
    <property type="match status" value="5"/>
</dbReference>
<dbReference type="InterPro" id="IPR011047">
    <property type="entry name" value="Quinoprotein_ADH-like_sf"/>
</dbReference>
<dbReference type="RefSeq" id="WP_200788216.1">
    <property type="nucleotide sequence ID" value="NZ_JAEDAO010000001.1"/>
</dbReference>
<dbReference type="Gene3D" id="2.130.10.10">
    <property type="entry name" value="YVTN repeat-like/Quinoprotein amine dehydrogenase"/>
    <property type="match status" value="1"/>
</dbReference>
<dbReference type="GO" id="GO:0009279">
    <property type="term" value="C:cell outer membrane"/>
    <property type="evidence" value="ECO:0007669"/>
    <property type="project" value="UniProtKB-SubCell"/>
</dbReference>
<evidence type="ECO:0000256" key="4">
    <source>
        <dbReference type="HAMAP-Rule" id="MF_00923"/>
    </source>
</evidence>
<evidence type="ECO:0000256" key="3">
    <source>
        <dbReference type="ARBA" id="ARBA00023237"/>
    </source>
</evidence>
<dbReference type="InterPro" id="IPR017687">
    <property type="entry name" value="BamB"/>
</dbReference>
<evidence type="ECO:0000313" key="7">
    <source>
        <dbReference type="Proteomes" id="UP000617041"/>
    </source>
</evidence>
<gene>
    <name evidence="4 6" type="primary">bamB</name>
    <name evidence="6" type="ORF">I8E28_11595</name>
</gene>
<dbReference type="SUPFAM" id="SSF50998">
    <property type="entry name" value="Quinoprotein alcohol dehydrogenase-like"/>
    <property type="match status" value="1"/>
</dbReference>
<dbReference type="PANTHER" id="PTHR34512">
    <property type="entry name" value="CELL SURFACE PROTEIN"/>
    <property type="match status" value="1"/>
</dbReference>
<dbReference type="PROSITE" id="PS51257">
    <property type="entry name" value="PROKAR_LIPOPROTEIN"/>
    <property type="match status" value="1"/>
</dbReference>
<feature type="domain" description="Pyrrolo-quinoline quinone repeat" evidence="5">
    <location>
        <begin position="88"/>
        <end position="316"/>
    </location>
</feature>
<dbReference type="InterPro" id="IPR002372">
    <property type="entry name" value="PQQ_rpt_dom"/>
</dbReference>
<evidence type="ECO:0000256" key="1">
    <source>
        <dbReference type="ARBA" id="ARBA00022729"/>
    </source>
</evidence>